<evidence type="ECO:0000313" key="5">
    <source>
        <dbReference type="EMBL" id="OFI35637.1"/>
    </source>
</evidence>
<dbReference type="SMART" id="SM00822">
    <property type="entry name" value="PKS_KR"/>
    <property type="match status" value="1"/>
</dbReference>
<reference evidence="5 6" key="1">
    <citation type="submission" date="2016-09" db="EMBL/GenBank/DDBJ databases">
        <title>Alteromonas lipolytica, a new species isolated from sea water.</title>
        <authorList>
            <person name="Wu Y.-H."/>
            <person name="Cheng H."/>
            <person name="Xu X.-W."/>
        </authorList>
    </citation>
    <scope>NUCLEOTIDE SEQUENCE [LARGE SCALE GENOMIC DNA]</scope>
    <source>
        <strain evidence="5 6">JW12</strain>
    </source>
</reference>
<dbReference type="Pfam" id="PF13561">
    <property type="entry name" value="adh_short_C2"/>
    <property type="match status" value="1"/>
</dbReference>
<dbReference type="InterPro" id="IPR057326">
    <property type="entry name" value="KR_dom"/>
</dbReference>
<gene>
    <name evidence="5" type="ORF">BFC17_12855</name>
</gene>
<dbReference type="PROSITE" id="PS00061">
    <property type="entry name" value="ADH_SHORT"/>
    <property type="match status" value="1"/>
</dbReference>
<evidence type="ECO:0000256" key="1">
    <source>
        <dbReference type="ARBA" id="ARBA00006484"/>
    </source>
</evidence>
<keyword evidence="2" id="KW-0560">Oxidoreductase</keyword>
<proteinExistence type="inferred from homology"/>
<dbReference type="AlphaFoldDB" id="A0A1E8FI62"/>
<dbReference type="SUPFAM" id="SSF51735">
    <property type="entry name" value="NAD(P)-binding Rossmann-fold domains"/>
    <property type="match status" value="1"/>
</dbReference>
<dbReference type="Proteomes" id="UP000176037">
    <property type="component" value="Unassembled WGS sequence"/>
</dbReference>
<protein>
    <recommendedName>
        <fullName evidence="4">Ketoreductase domain-containing protein</fullName>
    </recommendedName>
</protein>
<feature type="domain" description="Ketoreductase" evidence="4">
    <location>
        <begin position="7"/>
        <end position="192"/>
    </location>
</feature>
<dbReference type="Gene3D" id="3.40.50.720">
    <property type="entry name" value="NAD(P)-binding Rossmann-like Domain"/>
    <property type="match status" value="1"/>
</dbReference>
<dbReference type="PANTHER" id="PTHR24321:SF8">
    <property type="entry name" value="ESTRADIOL 17-BETA-DEHYDROGENASE 8-RELATED"/>
    <property type="match status" value="1"/>
</dbReference>
<organism evidence="5 6">
    <name type="scientific">Alteromonas lipolytica</name>
    <dbReference type="NCBI Taxonomy" id="1856405"/>
    <lineage>
        <taxon>Bacteria</taxon>
        <taxon>Pseudomonadati</taxon>
        <taxon>Pseudomonadota</taxon>
        <taxon>Gammaproteobacteria</taxon>
        <taxon>Alteromonadales</taxon>
        <taxon>Alteromonadaceae</taxon>
        <taxon>Alteromonas/Salinimonas group</taxon>
        <taxon>Alteromonas</taxon>
    </lineage>
</organism>
<sequence length="255" mass="26256">MQGLEGKTYIVTGGGSGIGKATVARLLQEGANVAVVDLEQATAKKTIDELGAASDRAMAYGVDIADEDKVQKMVTNVAATFGAIDGVANSAGVRGVGNILDTTHETWDRNMNANLEGAFNVSQAFCRYATEAGSAGAIVNVSSAAGLEAVPNRLAYCASKHGVIGLTKGIALEMSAKGIRANVIAPGMIRTPMTEVMFATDENIEKIHRAHPIGREGRPEEVAAAIVFLLSDDASFITGTVLSVDGGVTAGSPSF</sequence>
<dbReference type="FunFam" id="3.40.50.720:FF:000084">
    <property type="entry name" value="Short-chain dehydrogenase reductase"/>
    <property type="match status" value="1"/>
</dbReference>
<dbReference type="RefSeq" id="WP_070175381.1">
    <property type="nucleotide sequence ID" value="NZ_BMJR01000006.1"/>
</dbReference>
<dbReference type="PRINTS" id="PR00080">
    <property type="entry name" value="SDRFAMILY"/>
</dbReference>
<dbReference type="PRINTS" id="PR00081">
    <property type="entry name" value="GDHRDH"/>
</dbReference>
<evidence type="ECO:0000313" key="6">
    <source>
        <dbReference type="Proteomes" id="UP000176037"/>
    </source>
</evidence>
<keyword evidence="6" id="KW-1185">Reference proteome</keyword>
<keyword evidence="3" id="KW-0520">NAD</keyword>
<evidence type="ECO:0000256" key="2">
    <source>
        <dbReference type="ARBA" id="ARBA00023002"/>
    </source>
</evidence>
<dbReference type="NCBIfam" id="NF005559">
    <property type="entry name" value="PRK07231.1"/>
    <property type="match status" value="1"/>
</dbReference>
<dbReference type="InterPro" id="IPR020904">
    <property type="entry name" value="Sc_DH/Rdtase_CS"/>
</dbReference>
<dbReference type="OrthoDB" id="9787298at2"/>
<dbReference type="GO" id="GO:0016491">
    <property type="term" value="F:oxidoreductase activity"/>
    <property type="evidence" value="ECO:0007669"/>
    <property type="project" value="UniProtKB-KW"/>
</dbReference>
<dbReference type="STRING" id="1856405.BFC17_12855"/>
<evidence type="ECO:0000256" key="3">
    <source>
        <dbReference type="ARBA" id="ARBA00023027"/>
    </source>
</evidence>
<dbReference type="InterPro" id="IPR036291">
    <property type="entry name" value="NAD(P)-bd_dom_sf"/>
</dbReference>
<comment type="similarity">
    <text evidence="1">Belongs to the short-chain dehydrogenases/reductases (SDR) family.</text>
</comment>
<accession>A0A1E8FI62</accession>
<dbReference type="EMBL" id="MJIC01000009">
    <property type="protein sequence ID" value="OFI35637.1"/>
    <property type="molecule type" value="Genomic_DNA"/>
</dbReference>
<evidence type="ECO:0000259" key="4">
    <source>
        <dbReference type="SMART" id="SM00822"/>
    </source>
</evidence>
<dbReference type="InterPro" id="IPR002347">
    <property type="entry name" value="SDR_fam"/>
</dbReference>
<name>A0A1E8FI62_9ALTE</name>
<dbReference type="PANTHER" id="PTHR24321">
    <property type="entry name" value="DEHYDROGENASES, SHORT CHAIN"/>
    <property type="match status" value="1"/>
</dbReference>
<comment type="caution">
    <text evidence="5">The sequence shown here is derived from an EMBL/GenBank/DDBJ whole genome shotgun (WGS) entry which is preliminary data.</text>
</comment>